<feature type="transmembrane region" description="Helical" evidence="1">
    <location>
        <begin position="1056"/>
        <end position="1073"/>
    </location>
</feature>
<feature type="transmembrane region" description="Helical" evidence="1">
    <location>
        <begin position="219"/>
        <end position="241"/>
    </location>
</feature>
<evidence type="ECO:0000256" key="1">
    <source>
        <dbReference type="SAM" id="Phobius"/>
    </source>
</evidence>
<keyword evidence="3" id="KW-1185">Reference proteome</keyword>
<keyword evidence="1" id="KW-1133">Transmembrane helix</keyword>
<dbReference type="EMBL" id="VSSB01000002">
    <property type="protein sequence ID" value="TYL50723.1"/>
    <property type="molecule type" value="Genomic_DNA"/>
</dbReference>
<dbReference type="NCBIfam" id="NF047321">
    <property type="entry name" value="SCO7613_CTERM"/>
    <property type="match status" value="1"/>
</dbReference>
<feature type="transmembrane region" description="Helical" evidence="1">
    <location>
        <begin position="721"/>
        <end position="741"/>
    </location>
</feature>
<feature type="transmembrane region" description="Helical" evidence="1">
    <location>
        <begin position="1032"/>
        <end position="1050"/>
    </location>
</feature>
<feature type="transmembrane region" description="Helical" evidence="1">
    <location>
        <begin position="546"/>
        <end position="564"/>
    </location>
</feature>
<feature type="transmembrane region" description="Helical" evidence="1">
    <location>
        <begin position="299"/>
        <end position="319"/>
    </location>
</feature>
<feature type="transmembrane region" description="Helical" evidence="1">
    <location>
        <begin position="275"/>
        <end position="293"/>
    </location>
</feature>
<reference evidence="2 3" key="1">
    <citation type="submission" date="2019-08" db="EMBL/GenBank/DDBJ databases">
        <authorList>
            <person name="Hu J."/>
        </authorList>
    </citation>
    <scope>NUCLEOTIDE SEQUENCE [LARGE SCALE GENOMIC DNA]</scope>
    <source>
        <strain evidence="2 3">NEAU-184</strain>
    </source>
</reference>
<feature type="transmembrane region" description="Helical" evidence="1">
    <location>
        <begin position="624"/>
        <end position="648"/>
    </location>
</feature>
<feature type="transmembrane region" description="Helical" evidence="1">
    <location>
        <begin position="326"/>
        <end position="347"/>
    </location>
</feature>
<feature type="transmembrane region" description="Helical" evidence="1">
    <location>
        <begin position="159"/>
        <end position="184"/>
    </location>
</feature>
<accession>A0A5S4UYS0</accession>
<feature type="transmembrane region" description="Helical" evidence="1">
    <location>
        <begin position="381"/>
        <end position="405"/>
    </location>
</feature>
<feature type="transmembrane region" description="Helical" evidence="1">
    <location>
        <begin position="826"/>
        <end position="845"/>
    </location>
</feature>
<feature type="transmembrane region" description="Helical" evidence="1">
    <location>
        <begin position="748"/>
        <end position="769"/>
    </location>
</feature>
<proteinExistence type="predicted"/>
<feature type="transmembrane region" description="Helical" evidence="1">
    <location>
        <begin position="857"/>
        <end position="880"/>
    </location>
</feature>
<dbReference type="RefSeq" id="WP_148734822.1">
    <property type="nucleotide sequence ID" value="NZ_VSSB01000002.1"/>
</dbReference>
<feature type="transmembrane region" description="Helical" evidence="1">
    <location>
        <begin position="353"/>
        <end position="374"/>
    </location>
</feature>
<feature type="transmembrane region" description="Helical" evidence="1">
    <location>
        <begin position="523"/>
        <end position="540"/>
    </location>
</feature>
<feature type="transmembrane region" description="Helical" evidence="1">
    <location>
        <begin position="1085"/>
        <end position="1103"/>
    </location>
</feature>
<name>A0A5S4UYS0_9MICO</name>
<comment type="caution">
    <text evidence="2">The sequence shown here is derived from an EMBL/GenBank/DDBJ whole genome shotgun (WGS) entry which is preliminary data.</text>
</comment>
<dbReference type="InterPro" id="IPR058062">
    <property type="entry name" value="SCO7613_C"/>
</dbReference>
<feature type="transmembrane region" description="Helical" evidence="1">
    <location>
        <begin position="1188"/>
        <end position="1207"/>
    </location>
</feature>
<evidence type="ECO:0000313" key="2">
    <source>
        <dbReference type="EMBL" id="TYL50723.1"/>
    </source>
</evidence>
<dbReference type="AlphaFoldDB" id="A0A5S4UYS0"/>
<feature type="transmembrane region" description="Helical" evidence="1">
    <location>
        <begin position="886"/>
        <end position="903"/>
    </location>
</feature>
<feature type="transmembrane region" description="Helical" evidence="1">
    <location>
        <begin position="190"/>
        <end position="207"/>
    </location>
</feature>
<keyword evidence="1" id="KW-0812">Transmembrane</keyword>
<protein>
    <recommendedName>
        <fullName evidence="4">DUF2157 domain-containing protein</fullName>
    </recommendedName>
</protein>
<feature type="transmembrane region" description="Helical" evidence="1">
    <location>
        <begin position="915"/>
        <end position="936"/>
    </location>
</feature>
<feature type="transmembrane region" description="Helical" evidence="1">
    <location>
        <begin position="1161"/>
        <end position="1181"/>
    </location>
</feature>
<feature type="transmembrane region" description="Helical" evidence="1">
    <location>
        <begin position="598"/>
        <end position="617"/>
    </location>
</feature>
<feature type="transmembrane region" description="Helical" evidence="1">
    <location>
        <begin position="442"/>
        <end position="468"/>
    </location>
</feature>
<dbReference type="Proteomes" id="UP000325243">
    <property type="component" value="Unassembled WGS sequence"/>
</dbReference>
<feature type="transmembrane region" description="Helical" evidence="1">
    <location>
        <begin position="942"/>
        <end position="959"/>
    </location>
</feature>
<feature type="transmembrane region" description="Helical" evidence="1">
    <location>
        <begin position="668"/>
        <end position="688"/>
    </location>
</feature>
<feature type="transmembrane region" description="Helical" evidence="1">
    <location>
        <begin position="1213"/>
        <end position="1232"/>
    </location>
</feature>
<feature type="transmembrane region" description="Helical" evidence="1">
    <location>
        <begin position="496"/>
        <end position="516"/>
    </location>
</feature>
<feature type="transmembrane region" description="Helical" evidence="1">
    <location>
        <begin position="1003"/>
        <end position="1020"/>
    </location>
</feature>
<feature type="transmembrane region" description="Helical" evidence="1">
    <location>
        <begin position="695"/>
        <end position="715"/>
    </location>
</feature>
<keyword evidence="1" id="KW-0472">Membrane</keyword>
<feature type="transmembrane region" description="Helical" evidence="1">
    <location>
        <begin position="971"/>
        <end position="991"/>
    </location>
</feature>
<sequence>MTDRPSSVEARGIRRWPADPAWLVDTTRCPACFSPLASTRCDVCGLDVAVPAATELFRLATEIYEDEQARRSFIDRMRSDQAAREAVAAMPDAASPIGIPVPPPLPDTGVAVRTVSPPLPDAGVAPQVVPPPLPPQDVAEAITSPEPTTPARRRSGVQVLLLTLGVVLISVTAIVFLFVAYLVASLEVRSVIIAAASVLVLGVAWLLRARGLPGTAEGVASVAVVLLLLDVWIVRANALFGSDALEASAYTGIALAVVTALLAGTRVVSRIRVPGFAASALAPVSAFLLAFSIDPDSGAGPWLGGLAVVVVGAVAVWLLPRSPERIILCSAGLVGAVIALASAAWALPGLAWGQTWAFLAVAAACAVLVVAALAARVPAALAWGVVAAVGAGAAMALAPAVGIATELEEGVSTWLAPAAAGAVAAVFAAVTRGPAIVRRPALAAMIAAATVAAVASIPGLFLISATIFERLLASDPPWQVDHGSLIRWTSETNLDAATILVPFVIAAGSLAVLLLLGAARKLLAIPVAAALVGGIIGGAMAPGTALPVAILVAVGAVALGFAALRDRLTAPGLLAVLAILGMGAVAFAWWIGWSNEDVWPWATAGVLATVIAGRVLASRVWAELAAQVVGAAHLVLAVVIVAVTSFAIPSWLDASGVEVADPWTSSWLWLGTVAAVLLGAFVFAPRLVTRDRLALATPALAAAVVGAFAVALPAALVGVVILGWLPAAIVAVVASVGTRLVEARLLRILLAAAGPVMIALALERVLASIPDAPPSVLGAAAGVLAAAGLAPLVLPADGGVRLAWRASVGVSGVVTLAAIGSAGDQAWLLLLVLAPVPIILAGLDGDPIGGTSATRHLSWLSLALAVAAVWTRLAGAGAGVDDVEAYTLPLAAGLAIAGGLVTWRRTAPPDSTALGRTALFASAAAVAVLPSVASAAESELRTLVLVAAGAIVGLASSFLPERARGVPIRMLGVATGWAALTGAALVRGAAVGTGASSDLLVEFWPLLALAAGVALAVIWARSDSRPTVVGDVLLAASVVAAAVPTLLAIVSGDRPTLRAAVLFPLLAAVHVAGVASRARPFAGPILAWSALGVLVLGGLAALIRGGVEPFDLVTASTGAALIGSGAIRMSRSPALGSWPALGPGLAVLLVPPLIADFTQPELWRLIALGVVAAATVVAGAVRRLQAPLLLGGGVLLVHAIAQLWPWITWVYEAVWWWLWLGIAGVILVALAATYERQLRLARGVVHSIGELR</sequence>
<feature type="transmembrane region" description="Helical" evidence="1">
    <location>
        <begin position="775"/>
        <end position="795"/>
    </location>
</feature>
<feature type="transmembrane region" description="Helical" evidence="1">
    <location>
        <begin position="571"/>
        <end position="592"/>
    </location>
</feature>
<evidence type="ECO:0008006" key="4">
    <source>
        <dbReference type="Google" id="ProtNLM"/>
    </source>
</evidence>
<evidence type="ECO:0000313" key="3">
    <source>
        <dbReference type="Proteomes" id="UP000325243"/>
    </source>
</evidence>
<gene>
    <name evidence="2" type="ORF">FYC51_16310</name>
</gene>
<organism evidence="2 3">
    <name type="scientific">Agromyces mariniharenae</name>
    <dbReference type="NCBI Taxonomy" id="2604423"/>
    <lineage>
        <taxon>Bacteria</taxon>
        <taxon>Bacillati</taxon>
        <taxon>Actinomycetota</taxon>
        <taxon>Actinomycetes</taxon>
        <taxon>Micrococcales</taxon>
        <taxon>Microbacteriaceae</taxon>
        <taxon>Agromyces</taxon>
    </lineage>
</organism>
<feature type="transmembrane region" description="Helical" evidence="1">
    <location>
        <begin position="411"/>
        <end position="430"/>
    </location>
</feature>
<feature type="transmembrane region" description="Helical" evidence="1">
    <location>
        <begin position="802"/>
        <end position="820"/>
    </location>
</feature>
<feature type="transmembrane region" description="Helical" evidence="1">
    <location>
        <begin position="247"/>
        <end position="268"/>
    </location>
</feature>